<comment type="caution">
    <text evidence="12">The sequence shown here is derived from an EMBL/GenBank/DDBJ whole genome shotgun (WGS) entry which is preliminary data.</text>
</comment>
<dbReference type="InterPro" id="IPR022941">
    <property type="entry name" value="SRP54"/>
</dbReference>
<keyword evidence="4 9" id="KW-0694">RNA-binding</keyword>
<evidence type="ECO:0000256" key="10">
    <source>
        <dbReference type="SAM" id="MobiDB-lite"/>
    </source>
</evidence>
<keyword evidence="2 9" id="KW-0547">Nucleotide-binding</keyword>
<accession>U2EFK9</accession>
<proteinExistence type="inferred from homology"/>
<feature type="binding site" evidence="9">
    <location>
        <begin position="249"/>
        <end position="252"/>
    </location>
    <ligand>
        <name>GTP</name>
        <dbReference type="ChEBI" id="CHEBI:37565"/>
    </ligand>
</feature>
<dbReference type="Gene3D" id="1.20.120.140">
    <property type="entry name" value="Signal recognition particle SRP54, nucleotide-binding domain"/>
    <property type="match status" value="1"/>
</dbReference>
<keyword evidence="3 9" id="KW-0378">Hydrolase</keyword>
<evidence type="ECO:0000256" key="7">
    <source>
        <dbReference type="ARBA" id="ARBA00023274"/>
    </source>
</evidence>
<feature type="binding site" evidence="9">
    <location>
        <begin position="108"/>
        <end position="115"/>
    </location>
    <ligand>
        <name>GTP</name>
        <dbReference type="ChEBI" id="CHEBI:37565"/>
    </ligand>
</feature>
<comment type="subcellular location">
    <subcellularLocation>
        <location evidence="9">Cytoplasm</location>
    </subcellularLocation>
    <text evidence="9">The SRP-RNC complex is targeted to the cytoplasmic membrane.</text>
</comment>
<dbReference type="RefSeq" id="WP_008826452.1">
    <property type="nucleotide sequence ID" value="NZ_AFNU02000001.1"/>
</dbReference>
<keyword evidence="9" id="KW-0963">Cytoplasm</keyword>
<evidence type="ECO:0000313" key="12">
    <source>
        <dbReference type="EMBL" id="ERJ13441.1"/>
    </source>
</evidence>
<dbReference type="InterPro" id="IPR004125">
    <property type="entry name" value="Signal_recog_particle_SRP54_M"/>
</dbReference>
<dbReference type="InterPro" id="IPR027417">
    <property type="entry name" value="P-loop_NTPase"/>
</dbReference>
<organism evidence="12 13">
    <name type="scientific">Haloplasma contractile SSD-17B</name>
    <dbReference type="NCBI Taxonomy" id="1033810"/>
    <lineage>
        <taxon>Bacteria</taxon>
        <taxon>Bacillati</taxon>
        <taxon>Mycoplasmatota</taxon>
        <taxon>Mollicutes</taxon>
        <taxon>Haloplasmatales</taxon>
        <taxon>Haloplasmataceae</taxon>
        <taxon>Haloplasma</taxon>
    </lineage>
</organism>
<dbReference type="Pfam" id="PF02881">
    <property type="entry name" value="SRP54_N"/>
    <property type="match status" value="1"/>
</dbReference>
<dbReference type="SMART" id="SM00962">
    <property type="entry name" value="SRP54"/>
    <property type="match status" value="1"/>
</dbReference>
<evidence type="ECO:0000256" key="2">
    <source>
        <dbReference type="ARBA" id="ARBA00022741"/>
    </source>
</evidence>
<dbReference type="AlphaFoldDB" id="U2EFK9"/>
<dbReference type="Pfam" id="PF02978">
    <property type="entry name" value="SRP_SPB"/>
    <property type="match status" value="1"/>
</dbReference>
<dbReference type="EC" id="3.6.5.4" evidence="9"/>
<comment type="catalytic activity">
    <reaction evidence="8 9">
        <text>GTP + H2O = GDP + phosphate + H(+)</text>
        <dbReference type="Rhea" id="RHEA:19669"/>
        <dbReference type="ChEBI" id="CHEBI:15377"/>
        <dbReference type="ChEBI" id="CHEBI:15378"/>
        <dbReference type="ChEBI" id="CHEBI:37565"/>
        <dbReference type="ChEBI" id="CHEBI:43474"/>
        <dbReference type="ChEBI" id="CHEBI:58189"/>
        <dbReference type="EC" id="3.6.5.4"/>
    </reaction>
</comment>
<keyword evidence="6 9" id="KW-0733">Signal recognition particle</keyword>
<evidence type="ECO:0000259" key="11">
    <source>
        <dbReference type="PROSITE" id="PS00300"/>
    </source>
</evidence>
<dbReference type="PROSITE" id="PS00300">
    <property type="entry name" value="SRP54"/>
    <property type="match status" value="1"/>
</dbReference>
<reference evidence="12 13" key="1">
    <citation type="journal article" date="2011" name="J. Bacteriol.">
        <title>Genome sequence of Haloplasma contractile, an unusual contractile bacterium from a deep-sea anoxic brine lake.</title>
        <authorList>
            <person name="Antunes A."/>
            <person name="Alam I."/>
            <person name="El Dorry H."/>
            <person name="Siam R."/>
            <person name="Robertson A."/>
            <person name="Bajic V.B."/>
            <person name="Stingl U."/>
        </authorList>
    </citation>
    <scope>NUCLEOTIDE SEQUENCE [LARGE SCALE GENOMIC DNA]</scope>
    <source>
        <strain evidence="12 13">SSD-17B</strain>
    </source>
</reference>
<evidence type="ECO:0000256" key="1">
    <source>
        <dbReference type="ARBA" id="ARBA00005450"/>
    </source>
</evidence>
<dbReference type="FunFam" id="3.40.50.300:FF:000022">
    <property type="entry name" value="Signal recognition particle 54 kDa subunit"/>
    <property type="match status" value="1"/>
</dbReference>
<feature type="domain" description="SRP54-type proteins GTP-binding" evidence="11">
    <location>
        <begin position="270"/>
        <end position="283"/>
    </location>
</feature>
<dbReference type="HAMAP" id="MF_00306">
    <property type="entry name" value="SRP54"/>
    <property type="match status" value="1"/>
</dbReference>
<evidence type="ECO:0000256" key="6">
    <source>
        <dbReference type="ARBA" id="ARBA00023135"/>
    </source>
</evidence>
<keyword evidence="7 9" id="KW-0687">Ribonucleoprotein</keyword>
<comment type="similarity">
    <text evidence="1 9">Belongs to the GTP-binding SRP family. SRP54 subfamily.</text>
</comment>
<sequence length="472" mass="52444">MAFDSLSDRLQGALKKVTGKGKLNEKDIENMMREVRLSLLEADVNYKVVKQFTNEVKEKALGEKVLKSLSPGQQVVKIVHEELKQLMGEDAHGVAFKGHGTTVIMLVGLQGAGKTTHAGKLANYMRKKHNKKPLMVAADIYRPAAIDQLETVGKQLNVPVFSMGTDVSPVEIAKKALQQATENKNDLVIIDTAGRLHIDEALMDELQQVKEIAKPDEILLTVDAMTGQDAVTVADSFHKQLNVTGAILTKLDGDTRGGAALSIRKVTGVPIKFMGLGEQLDKIEVFHPERMASRILGMGDVLTLIEKAQDAIDEEEAMDMAKKFKEATFDYNDFKKQIKQIKRLGNLKGIMKMIPGMGKQLNNVDIDDKQFNYIEAIINSMTKEERRNPNLMSSSRRRRIAEGAGRNISEVNRIIKQFEEMRKMMKKMMNMDERQMSRMMNNQGGAGGGLPGMAPKPKKGKGKGKGRGRRPF</sequence>
<dbReference type="SMART" id="SM00382">
    <property type="entry name" value="AAA"/>
    <property type="match status" value="1"/>
</dbReference>
<evidence type="ECO:0000256" key="4">
    <source>
        <dbReference type="ARBA" id="ARBA00022884"/>
    </source>
</evidence>
<dbReference type="eggNOG" id="COG0541">
    <property type="taxonomic scope" value="Bacteria"/>
</dbReference>
<dbReference type="NCBIfam" id="TIGR00959">
    <property type="entry name" value="ffh"/>
    <property type="match status" value="1"/>
</dbReference>
<evidence type="ECO:0000256" key="8">
    <source>
        <dbReference type="ARBA" id="ARBA00048027"/>
    </source>
</evidence>
<name>U2EFK9_9MOLU</name>
<dbReference type="Proteomes" id="UP000005707">
    <property type="component" value="Unassembled WGS sequence"/>
</dbReference>
<feature type="region of interest" description="Disordered" evidence="10">
    <location>
        <begin position="439"/>
        <end position="472"/>
    </location>
</feature>
<dbReference type="FunCoup" id="U2EFK9">
    <property type="interactions" value="459"/>
</dbReference>
<dbReference type="InterPro" id="IPR042101">
    <property type="entry name" value="SRP54_N_sf"/>
</dbReference>
<dbReference type="GO" id="GO:0008312">
    <property type="term" value="F:7S RNA binding"/>
    <property type="evidence" value="ECO:0007669"/>
    <property type="project" value="InterPro"/>
</dbReference>
<dbReference type="EMBL" id="AFNU02000001">
    <property type="protein sequence ID" value="ERJ13441.1"/>
    <property type="molecule type" value="Genomic_DNA"/>
</dbReference>
<dbReference type="GO" id="GO:0006614">
    <property type="term" value="P:SRP-dependent cotranslational protein targeting to membrane"/>
    <property type="evidence" value="ECO:0007669"/>
    <property type="project" value="InterPro"/>
</dbReference>
<reference evidence="12 13" key="2">
    <citation type="journal article" date="2013" name="PLoS ONE">
        <title>INDIGO - INtegrated Data Warehouse of MIcrobial GenOmes with Examples from the Red Sea Extremophiles.</title>
        <authorList>
            <person name="Alam I."/>
            <person name="Antunes A."/>
            <person name="Kamau A.A."/>
            <person name="Ba Alawi W."/>
            <person name="Kalkatawi M."/>
            <person name="Stingl U."/>
            <person name="Bajic V.B."/>
        </authorList>
    </citation>
    <scope>NUCLEOTIDE SEQUENCE [LARGE SCALE GENOMIC DNA]</scope>
    <source>
        <strain evidence="12 13">SSD-17B</strain>
    </source>
</reference>
<keyword evidence="13" id="KW-1185">Reference proteome</keyword>
<dbReference type="OrthoDB" id="9804720at2"/>
<dbReference type="InterPro" id="IPR003593">
    <property type="entry name" value="AAA+_ATPase"/>
</dbReference>
<gene>
    <name evidence="9 12" type="primary">ffh</name>
    <name evidence="12" type="ORF">HLPCO_000092</name>
</gene>
<dbReference type="GO" id="GO:0003924">
    <property type="term" value="F:GTPase activity"/>
    <property type="evidence" value="ECO:0007669"/>
    <property type="project" value="UniProtKB-UniRule"/>
</dbReference>
<dbReference type="CDD" id="cd18539">
    <property type="entry name" value="SRP_G"/>
    <property type="match status" value="1"/>
</dbReference>
<dbReference type="InParanoid" id="U2EFK9"/>
<dbReference type="InterPro" id="IPR000897">
    <property type="entry name" value="SRP54_GTPase_dom"/>
</dbReference>
<dbReference type="InterPro" id="IPR013822">
    <property type="entry name" value="Signal_recog_particl_SRP54_hlx"/>
</dbReference>
<dbReference type="PANTHER" id="PTHR11564:SF5">
    <property type="entry name" value="SIGNAL RECOGNITION PARTICLE SUBUNIT SRP54"/>
    <property type="match status" value="1"/>
</dbReference>
<comment type="subunit">
    <text evidence="9">Part of the signal recognition particle protein translocation system, which is composed of SRP and FtsY.</text>
</comment>
<dbReference type="InterPro" id="IPR036891">
    <property type="entry name" value="Signal_recog_part_SRP54_M_sf"/>
</dbReference>
<dbReference type="Gene3D" id="3.40.50.300">
    <property type="entry name" value="P-loop containing nucleotide triphosphate hydrolases"/>
    <property type="match status" value="1"/>
</dbReference>
<dbReference type="Gene3D" id="1.10.260.30">
    <property type="entry name" value="Signal recognition particle, SRP54 subunit, M-domain"/>
    <property type="match status" value="1"/>
</dbReference>
<feature type="binding site" evidence="9">
    <location>
        <begin position="191"/>
        <end position="195"/>
    </location>
    <ligand>
        <name>GTP</name>
        <dbReference type="ChEBI" id="CHEBI:37565"/>
    </ligand>
</feature>
<dbReference type="PANTHER" id="PTHR11564">
    <property type="entry name" value="SIGNAL RECOGNITION PARTICLE 54K PROTEIN SRP54"/>
    <property type="match status" value="1"/>
</dbReference>
<feature type="compositionally biased region" description="Basic residues" evidence="10">
    <location>
        <begin position="456"/>
        <end position="472"/>
    </location>
</feature>
<dbReference type="InterPro" id="IPR004780">
    <property type="entry name" value="SRP"/>
</dbReference>
<evidence type="ECO:0000313" key="13">
    <source>
        <dbReference type="Proteomes" id="UP000005707"/>
    </source>
</evidence>
<dbReference type="SUPFAM" id="SSF47446">
    <property type="entry name" value="Signal peptide-binding domain"/>
    <property type="match status" value="1"/>
</dbReference>
<dbReference type="Pfam" id="PF00448">
    <property type="entry name" value="SRP54"/>
    <property type="match status" value="1"/>
</dbReference>
<evidence type="ECO:0000256" key="5">
    <source>
        <dbReference type="ARBA" id="ARBA00023134"/>
    </source>
</evidence>
<evidence type="ECO:0000256" key="9">
    <source>
        <dbReference type="HAMAP-Rule" id="MF_00306"/>
    </source>
</evidence>
<dbReference type="SMART" id="SM00963">
    <property type="entry name" value="SRP54_N"/>
    <property type="match status" value="1"/>
</dbReference>
<dbReference type="SUPFAM" id="SSF52540">
    <property type="entry name" value="P-loop containing nucleoside triphosphate hydrolases"/>
    <property type="match status" value="1"/>
</dbReference>
<comment type="function">
    <text evidence="9">Involved in targeting and insertion of nascent membrane proteins into the cytoplasmic membrane. Binds to the hydrophobic signal sequence of the ribosome-nascent chain (RNC) as it emerges from the ribosomes. The SRP-RNC complex is then targeted to the cytoplasmic membrane where it interacts with the SRP receptor FtsY.</text>
</comment>
<dbReference type="GO" id="GO:0005525">
    <property type="term" value="F:GTP binding"/>
    <property type="evidence" value="ECO:0007669"/>
    <property type="project" value="UniProtKB-UniRule"/>
</dbReference>
<keyword evidence="5 9" id="KW-0342">GTP-binding</keyword>
<dbReference type="STRING" id="1033810.HLPCO_000092"/>
<protein>
    <recommendedName>
        <fullName evidence="9">Signal recognition particle protein</fullName>
        <ecNumber evidence="9">3.6.5.4</ecNumber>
    </recommendedName>
    <alternativeName>
        <fullName evidence="9">Fifty-four homolog</fullName>
    </alternativeName>
</protein>
<evidence type="ECO:0000256" key="3">
    <source>
        <dbReference type="ARBA" id="ARBA00022801"/>
    </source>
</evidence>
<dbReference type="GO" id="GO:0048500">
    <property type="term" value="C:signal recognition particle"/>
    <property type="evidence" value="ECO:0007669"/>
    <property type="project" value="UniProtKB-UniRule"/>
</dbReference>
<comment type="domain">
    <text evidence="9">Composed of three domains: the N-terminal N domain, which is responsible for interactions with the ribosome, the central G domain, which binds GTP, and the C-terminal M domain, which binds the RNA and the signal sequence of the RNC.</text>
</comment>